<comment type="similarity">
    <text evidence="1">Belongs to the TPRG1 family.</text>
</comment>
<dbReference type="EMBL" id="JASPKZ010004932">
    <property type="protein sequence ID" value="KAJ9589558.1"/>
    <property type="molecule type" value="Genomic_DNA"/>
</dbReference>
<dbReference type="AlphaFoldDB" id="A0AAD8EGK4"/>
<dbReference type="Proteomes" id="UP001233999">
    <property type="component" value="Unassembled WGS sequence"/>
</dbReference>
<feature type="domain" description="HSac2" evidence="2">
    <location>
        <begin position="126"/>
        <end position="220"/>
    </location>
</feature>
<dbReference type="InterPro" id="IPR040242">
    <property type="entry name" value="TPRG1-like"/>
</dbReference>
<dbReference type="PANTHER" id="PTHR31108:SF1">
    <property type="entry name" value="HSAC2 DOMAIN-CONTAINING PROTEIN"/>
    <property type="match status" value="1"/>
</dbReference>
<dbReference type="InterPro" id="IPR022158">
    <property type="entry name" value="Inositol_phosphatase"/>
</dbReference>
<evidence type="ECO:0000259" key="2">
    <source>
        <dbReference type="PROSITE" id="PS51791"/>
    </source>
</evidence>
<evidence type="ECO:0000313" key="4">
    <source>
        <dbReference type="Proteomes" id="UP001233999"/>
    </source>
</evidence>
<keyword evidence="4" id="KW-1185">Reference proteome</keyword>
<reference evidence="3" key="1">
    <citation type="journal article" date="2023" name="IScience">
        <title>Live-bearing cockroach genome reveals convergent evolutionary mechanisms linked to viviparity in insects and beyond.</title>
        <authorList>
            <person name="Fouks B."/>
            <person name="Harrison M.C."/>
            <person name="Mikhailova A.A."/>
            <person name="Marchal E."/>
            <person name="English S."/>
            <person name="Carruthers M."/>
            <person name="Jennings E.C."/>
            <person name="Chiamaka E.L."/>
            <person name="Frigard R.A."/>
            <person name="Pippel M."/>
            <person name="Attardo G.M."/>
            <person name="Benoit J.B."/>
            <person name="Bornberg-Bauer E."/>
            <person name="Tobe S.S."/>
        </authorList>
    </citation>
    <scope>NUCLEOTIDE SEQUENCE</scope>
    <source>
        <strain evidence="3">Stay&amp;Tobe</strain>
    </source>
</reference>
<organism evidence="3 4">
    <name type="scientific">Diploptera punctata</name>
    <name type="common">Pacific beetle cockroach</name>
    <dbReference type="NCBI Taxonomy" id="6984"/>
    <lineage>
        <taxon>Eukaryota</taxon>
        <taxon>Metazoa</taxon>
        <taxon>Ecdysozoa</taxon>
        <taxon>Arthropoda</taxon>
        <taxon>Hexapoda</taxon>
        <taxon>Insecta</taxon>
        <taxon>Pterygota</taxon>
        <taxon>Neoptera</taxon>
        <taxon>Polyneoptera</taxon>
        <taxon>Dictyoptera</taxon>
        <taxon>Blattodea</taxon>
        <taxon>Blaberoidea</taxon>
        <taxon>Blaberidae</taxon>
        <taxon>Diplopterinae</taxon>
        <taxon>Diploptera</taxon>
    </lineage>
</organism>
<dbReference type="InterPro" id="IPR034753">
    <property type="entry name" value="hSac2"/>
</dbReference>
<name>A0AAD8EGK4_DIPPU</name>
<accession>A0AAD8EGK4</accession>
<sequence>MELNEMNLLEEGPGEDFQGATLQIQHDSYHCSRSPSSLGDDSESVAKLSISPDTSRLLSTEKKDENNLKPAVSSGVDIVSPISSFPKKISEKLKRTRLKSDPTPTRNNVICQNPILEEDEARDFFSYRDGLVENAVKECTHNLVIPELDGNVLGAWLLTEISLWDNEKERLIVLTTQKLITVKYDFIALKQLDHRKVSLDLVDTLIIGDLIYPTGSLIPRLNGLTTGVVTVVKGCLLRPLQERWSRNNPDKEFCTSAFDFISFEPRSRNVRGLRAMWNNGEPLAFKKKWNPFNSDIPFTTYTSHPLLWRKEATNGSNDMFDVDDFARNLILAVEKSQQANANIPTCKVEHKPIVLENYVGLGSLIHNRNALGFFKVRGKFSF</sequence>
<dbReference type="PANTHER" id="PTHR31108">
    <property type="entry name" value="TUMOR PROTEIN P63-REGULATED GENE 1-LIKE PROTEIN"/>
    <property type="match status" value="1"/>
</dbReference>
<dbReference type="Pfam" id="PF12456">
    <property type="entry name" value="hSac2"/>
    <property type="match status" value="1"/>
</dbReference>
<dbReference type="PROSITE" id="PS51791">
    <property type="entry name" value="HSAC2"/>
    <property type="match status" value="1"/>
</dbReference>
<evidence type="ECO:0000313" key="3">
    <source>
        <dbReference type="EMBL" id="KAJ9589558.1"/>
    </source>
</evidence>
<reference evidence="3" key="2">
    <citation type="submission" date="2023-05" db="EMBL/GenBank/DDBJ databases">
        <authorList>
            <person name="Fouks B."/>
        </authorList>
    </citation>
    <scope>NUCLEOTIDE SEQUENCE</scope>
    <source>
        <strain evidence="3">Stay&amp;Tobe</strain>
        <tissue evidence="3">Testes</tissue>
    </source>
</reference>
<gene>
    <name evidence="3" type="ORF">L9F63_017246</name>
</gene>
<comment type="caution">
    <text evidence="3">The sequence shown here is derived from an EMBL/GenBank/DDBJ whole genome shotgun (WGS) entry which is preliminary data.</text>
</comment>
<proteinExistence type="inferred from homology"/>
<evidence type="ECO:0000256" key="1">
    <source>
        <dbReference type="ARBA" id="ARBA00009163"/>
    </source>
</evidence>
<protein>
    <recommendedName>
        <fullName evidence="2">HSac2 domain-containing protein</fullName>
    </recommendedName>
</protein>
<dbReference type="GO" id="GO:0005737">
    <property type="term" value="C:cytoplasm"/>
    <property type="evidence" value="ECO:0007669"/>
    <property type="project" value="TreeGrafter"/>
</dbReference>